<dbReference type="GO" id="GO:0019346">
    <property type="term" value="P:transsulfuration"/>
    <property type="evidence" value="ECO:0007669"/>
    <property type="project" value="InterPro"/>
</dbReference>
<evidence type="ECO:0000256" key="5">
    <source>
        <dbReference type="PIRSR" id="PIRSR001434-2"/>
    </source>
</evidence>
<dbReference type="InterPro" id="IPR015421">
    <property type="entry name" value="PyrdxlP-dep_Trfase_major"/>
</dbReference>
<evidence type="ECO:0000256" key="7">
    <source>
        <dbReference type="SAM" id="MobiDB-lite"/>
    </source>
</evidence>
<protein>
    <submittedName>
        <fullName evidence="8">O-acetylhomoserine aminocarboxypropyltransferase</fullName>
        <ecNumber evidence="8">2.5.1.49</ecNumber>
    </submittedName>
</protein>
<dbReference type="Gene3D" id="3.40.640.10">
    <property type="entry name" value="Type I PLP-dependent aspartate aminotransferase-like (Major domain)"/>
    <property type="match status" value="1"/>
</dbReference>
<dbReference type="PANTHER" id="PTHR43797:SF2">
    <property type="entry name" value="HOMOCYSTEINE_CYSTEINE SYNTHASE"/>
    <property type="match status" value="1"/>
</dbReference>
<dbReference type="GO" id="GO:0005737">
    <property type="term" value="C:cytoplasm"/>
    <property type="evidence" value="ECO:0007669"/>
    <property type="project" value="TreeGrafter"/>
</dbReference>
<dbReference type="EC" id="2.5.1.49" evidence="8"/>
<keyword evidence="4 5" id="KW-0663">Pyridoxal phosphate</keyword>
<dbReference type="Proteomes" id="UP000216533">
    <property type="component" value="Unassembled WGS sequence"/>
</dbReference>
<evidence type="ECO:0000256" key="6">
    <source>
        <dbReference type="RuleBase" id="RU362118"/>
    </source>
</evidence>
<dbReference type="InterPro" id="IPR054542">
    <property type="entry name" value="Cys_met_metab_PP"/>
</dbReference>
<dbReference type="FunFam" id="3.40.640.10:FF:000035">
    <property type="entry name" value="O-succinylhomoserine sulfhydrylase"/>
    <property type="match status" value="1"/>
</dbReference>
<evidence type="ECO:0000256" key="4">
    <source>
        <dbReference type="ARBA" id="ARBA00022898"/>
    </source>
</evidence>
<dbReference type="GO" id="GO:0004124">
    <property type="term" value="F:cysteine synthase activity"/>
    <property type="evidence" value="ECO:0007669"/>
    <property type="project" value="TreeGrafter"/>
</dbReference>
<sequence>MTSQPETLAVHAGQEEPDPTTHARAVPIYQTSSYVFEDTQDAADLFALAKPGNIYSRIMNPTQDVFEQRITALEGGVGSLATSSGSAATTYAILNLTYAGDNIVAVSTLYGGTYALFAHTLPQYGIEVRFVDPSKPEEVAQHIDDKTKAVFAETVGNPNLNVVDLAAWAEVAHANGLPLIVDNTAPTPYLCRPFDSGADIVVHSATKYIGGHGTSIGGVLVDSGRFDWSAHADRFPGLTKPDPAYHGVVWTEAAAEAAFIIRARTVLMRNTGATAAPFNNWLFLQGLESLHVRMDRHCENALKVAEFLQAQDQVAWVNYPGLPDSPHKATADRIFTGRGYGGLVSFGLKAGREAGRTFVESVNLFSHLANIGDTKSLVIHNASTTHSQLNEEELAAAGVPAEMVRLSVGIEHVDDIVADIEQALTKVNG</sequence>
<dbReference type="InterPro" id="IPR000277">
    <property type="entry name" value="Cys/Met-Metab_PyrdxlP-dep_enz"/>
</dbReference>
<evidence type="ECO:0000256" key="1">
    <source>
        <dbReference type="ARBA" id="ARBA00001933"/>
    </source>
</evidence>
<dbReference type="GO" id="GO:0003961">
    <property type="term" value="F:O-acetylhomoserine aminocarboxypropyltransferase activity"/>
    <property type="evidence" value="ECO:0007669"/>
    <property type="project" value="UniProtKB-EC"/>
</dbReference>
<accession>A0A255EAD7</accession>
<gene>
    <name evidence="8" type="ORF">CGZ92_08940</name>
</gene>
<evidence type="ECO:0000256" key="3">
    <source>
        <dbReference type="ARBA" id="ARBA00022679"/>
    </source>
</evidence>
<dbReference type="PROSITE" id="PS00868">
    <property type="entry name" value="CYS_MET_METAB_PP"/>
    <property type="match status" value="1"/>
</dbReference>
<comment type="cofactor">
    <cofactor evidence="1 6">
        <name>pyridoxal 5'-phosphate</name>
        <dbReference type="ChEBI" id="CHEBI:597326"/>
    </cofactor>
</comment>
<dbReference type="CDD" id="cd00614">
    <property type="entry name" value="CGS_like"/>
    <property type="match status" value="1"/>
</dbReference>
<dbReference type="GO" id="GO:0071269">
    <property type="term" value="P:L-homocysteine biosynthetic process"/>
    <property type="evidence" value="ECO:0007669"/>
    <property type="project" value="TreeGrafter"/>
</dbReference>
<dbReference type="EMBL" id="NMVI01000018">
    <property type="protein sequence ID" value="OYN86465.1"/>
    <property type="molecule type" value="Genomic_DNA"/>
</dbReference>
<reference evidence="8 9" key="1">
    <citation type="submission" date="2017-07" db="EMBL/GenBank/DDBJ databases">
        <title>Draft whole genome sequences of clinical Proprionibacteriaceae strains.</title>
        <authorList>
            <person name="Bernier A.-M."/>
            <person name="Bernard K."/>
            <person name="Domingo M.-C."/>
        </authorList>
    </citation>
    <scope>NUCLEOTIDE SEQUENCE [LARGE SCALE GENOMIC DNA]</scope>
    <source>
        <strain evidence="8 9">NML 160184</strain>
    </source>
</reference>
<feature type="modified residue" description="N6-(pyridoxal phosphate)lysine" evidence="5">
    <location>
        <position position="207"/>
    </location>
</feature>
<evidence type="ECO:0000313" key="9">
    <source>
        <dbReference type="Proteomes" id="UP000216533"/>
    </source>
</evidence>
<evidence type="ECO:0000313" key="8">
    <source>
        <dbReference type="EMBL" id="OYN86465.1"/>
    </source>
</evidence>
<dbReference type="GO" id="GO:0006535">
    <property type="term" value="P:cysteine biosynthetic process from serine"/>
    <property type="evidence" value="ECO:0007669"/>
    <property type="project" value="TreeGrafter"/>
</dbReference>
<evidence type="ECO:0000256" key="2">
    <source>
        <dbReference type="ARBA" id="ARBA00009077"/>
    </source>
</evidence>
<dbReference type="Pfam" id="PF01053">
    <property type="entry name" value="Cys_Met_Meta_PP"/>
    <property type="match status" value="1"/>
</dbReference>
<comment type="caution">
    <text evidence="8">The sequence shown here is derived from an EMBL/GenBank/DDBJ whole genome shotgun (WGS) entry which is preliminary data.</text>
</comment>
<organism evidence="8 9">
    <name type="scientific">Parenemella sanctibonifatiensis</name>
    <dbReference type="NCBI Taxonomy" id="2016505"/>
    <lineage>
        <taxon>Bacteria</taxon>
        <taxon>Bacillati</taxon>
        <taxon>Actinomycetota</taxon>
        <taxon>Actinomycetes</taxon>
        <taxon>Propionibacteriales</taxon>
        <taxon>Propionibacteriaceae</taxon>
        <taxon>Parenemella</taxon>
    </lineage>
</organism>
<dbReference type="InterPro" id="IPR015422">
    <property type="entry name" value="PyrdxlP-dep_Trfase_small"/>
</dbReference>
<dbReference type="InterPro" id="IPR015424">
    <property type="entry name" value="PyrdxlP-dep_Trfase"/>
</dbReference>
<name>A0A255EAD7_9ACTN</name>
<dbReference type="PANTHER" id="PTHR43797">
    <property type="entry name" value="HOMOCYSTEINE/CYSTEINE SYNTHASE"/>
    <property type="match status" value="1"/>
</dbReference>
<dbReference type="PIRSF" id="PIRSF001434">
    <property type="entry name" value="CGS"/>
    <property type="match status" value="1"/>
</dbReference>
<dbReference type="NCBIfam" id="TIGR01326">
    <property type="entry name" value="OAH_OAS_sulfhy"/>
    <property type="match status" value="1"/>
</dbReference>
<dbReference type="SUPFAM" id="SSF53383">
    <property type="entry name" value="PLP-dependent transferases"/>
    <property type="match status" value="1"/>
</dbReference>
<keyword evidence="3 8" id="KW-0808">Transferase</keyword>
<dbReference type="InterPro" id="IPR006235">
    <property type="entry name" value="OAc-hSer/O-AcSer_sulfhydrylase"/>
</dbReference>
<dbReference type="Gene3D" id="3.90.1150.10">
    <property type="entry name" value="Aspartate Aminotransferase, domain 1"/>
    <property type="match status" value="1"/>
</dbReference>
<dbReference type="GO" id="GO:0030170">
    <property type="term" value="F:pyridoxal phosphate binding"/>
    <property type="evidence" value="ECO:0007669"/>
    <property type="project" value="InterPro"/>
</dbReference>
<dbReference type="AlphaFoldDB" id="A0A255EAD7"/>
<comment type="similarity">
    <text evidence="2 6">Belongs to the trans-sulfuration enzymes family.</text>
</comment>
<proteinExistence type="inferred from homology"/>
<feature type="region of interest" description="Disordered" evidence="7">
    <location>
        <begin position="1"/>
        <end position="22"/>
    </location>
</feature>
<dbReference type="RefSeq" id="WP_094451033.1">
    <property type="nucleotide sequence ID" value="NZ_NMVI01000018.1"/>
</dbReference>